<comment type="caution">
    <text evidence="2">The sequence shown here is derived from an EMBL/GenBank/DDBJ whole genome shotgun (WGS) entry which is preliminary data.</text>
</comment>
<keyword evidence="1" id="KW-0472">Membrane</keyword>
<dbReference type="AlphaFoldDB" id="A0A851GBS7"/>
<organism evidence="2 3">
    <name type="scientific">Oceaniferula marina</name>
    <dbReference type="NCBI Taxonomy" id="2748318"/>
    <lineage>
        <taxon>Bacteria</taxon>
        <taxon>Pseudomonadati</taxon>
        <taxon>Verrucomicrobiota</taxon>
        <taxon>Verrucomicrobiia</taxon>
        <taxon>Verrucomicrobiales</taxon>
        <taxon>Verrucomicrobiaceae</taxon>
        <taxon>Oceaniferula</taxon>
    </lineage>
</organism>
<feature type="transmembrane region" description="Helical" evidence="1">
    <location>
        <begin position="12"/>
        <end position="36"/>
    </location>
</feature>
<accession>A0A851GBS7</accession>
<evidence type="ECO:0000313" key="3">
    <source>
        <dbReference type="Proteomes" id="UP000557872"/>
    </source>
</evidence>
<keyword evidence="1" id="KW-0812">Transmembrane</keyword>
<protein>
    <submittedName>
        <fullName evidence="2">Uncharacterized protein</fullName>
    </submittedName>
</protein>
<dbReference type="Proteomes" id="UP000557872">
    <property type="component" value="Unassembled WGS sequence"/>
</dbReference>
<dbReference type="EMBL" id="JACBAZ010000001">
    <property type="protein sequence ID" value="NWK54876.1"/>
    <property type="molecule type" value="Genomic_DNA"/>
</dbReference>
<sequence length="181" mass="21006">MMERNYKQSVTVFGLVLPMLFAVLCAVGLFIGLNYVNKTYQLKNRNYQQDQVVQREISLLKKQVVSQNETLSEWEALLAAENRRSFTQHWKDVGQTFKPNEFNMDLPTWQNQSRGLGKALPDQPASQVKMSFNATFRAMQTALMEIETRLPQLQLDSMKMKPSDNGKTLNFETTFTLWTER</sequence>
<dbReference type="RefSeq" id="WP_178931379.1">
    <property type="nucleotide sequence ID" value="NZ_JACBAZ010000001.1"/>
</dbReference>
<keyword evidence="1" id="KW-1133">Transmembrane helix</keyword>
<keyword evidence="3" id="KW-1185">Reference proteome</keyword>
<evidence type="ECO:0000256" key="1">
    <source>
        <dbReference type="SAM" id="Phobius"/>
    </source>
</evidence>
<name>A0A851GBS7_9BACT</name>
<reference evidence="2 3" key="1">
    <citation type="submission" date="2020-07" db="EMBL/GenBank/DDBJ databases">
        <title>Roseicoccus Jingziensis gen. nov., sp. nov., isolated from coastal seawater.</title>
        <authorList>
            <person name="Feng X."/>
        </authorList>
    </citation>
    <scope>NUCLEOTIDE SEQUENCE [LARGE SCALE GENOMIC DNA]</scope>
    <source>
        <strain evidence="2 3">N1E253</strain>
    </source>
</reference>
<gene>
    <name evidence="2" type="ORF">HW115_04600</name>
</gene>
<evidence type="ECO:0000313" key="2">
    <source>
        <dbReference type="EMBL" id="NWK54876.1"/>
    </source>
</evidence>
<proteinExistence type="predicted"/>